<keyword evidence="8" id="KW-1185">Reference proteome</keyword>
<keyword evidence="3" id="KW-0238">DNA-binding</keyword>
<dbReference type="InterPro" id="IPR036390">
    <property type="entry name" value="WH_DNA-bd_sf"/>
</dbReference>
<comment type="similarity">
    <text evidence="1">Belongs to the LysR transcriptional regulatory family.</text>
</comment>
<dbReference type="InterPro" id="IPR005119">
    <property type="entry name" value="LysR_subst-bd"/>
</dbReference>
<dbReference type="PROSITE" id="PS50931">
    <property type="entry name" value="HTH_LYSR"/>
    <property type="match status" value="1"/>
</dbReference>
<dbReference type="RefSeq" id="WP_381838038.1">
    <property type="nucleotide sequence ID" value="NZ_JBHTCF010000020.1"/>
</dbReference>
<dbReference type="SUPFAM" id="SSF46785">
    <property type="entry name" value="Winged helix' DNA-binding domain"/>
    <property type="match status" value="1"/>
</dbReference>
<evidence type="ECO:0000313" key="7">
    <source>
        <dbReference type="EMBL" id="MFC7309271.1"/>
    </source>
</evidence>
<dbReference type="InterPro" id="IPR036388">
    <property type="entry name" value="WH-like_DNA-bd_sf"/>
</dbReference>
<dbReference type="Gene3D" id="1.10.10.10">
    <property type="entry name" value="Winged helix-like DNA-binding domain superfamily/Winged helix DNA-binding domain"/>
    <property type="match status" value="1"/>
</dbReference>
<protein>
    <submittedName>
        <fullName evidence="7">LysR family transcriptional regulator</fullName>
    </submittedName>
</protein>
<dbReference type="Pfam" id="PF03466">
    <property type="entry name" value="LysR_substrate"/>
    <property type="match status" value="1"/>
</dbReference>
<evidence type="ECO:0000256" key="4">
    <source>
        <dbReference type="ARBA" id="ARBA00023163"/>
    </source>
</evidence>
<evidence type="ECO:0000313" key="8">
    <source>
        <dbReference type="Proteomes" id="UP001596523"/>
    </source>
</evidence>
<gene>
    <name evidence="7" type="ORF">ACFQVC_34315</name>
</gene>
<dbReference type="PRINTS" id="PR00039">
    <property type="entry name" value="HTHLYSR"/>
</dbReference>
<reference evidence="8" key="1">
    <citation type="journal article" date="2019" name="Int. J. Syst. Evol. Microbiol.">
        <title>The Global Catalogue of Microorganisms (GCM) 10K type strain sequencing project: providing services to taxonomists for standard genome sequencing and annotation.</title>
        <authorList>
            <consortium name="The Broad Institute Genomics Platform"/>
            <consortium name="The Broad Institute Genome Sequencing Center for Infectious Disease"/>
            <person name="Wu L."/>
            <person name="Ma J."/>
        </authorList>
    </citation>
    <scope>NUCLEOTIDE SEQUENCE [LARGE SCALE GENOMIC DNA]</scope>
    <source>
        <strain evidence="8">SYNS20</strain>
    </source>
</reference>
<dbReference type="Pfam" id="PF00126">
    <property type="entry name" value="HTH_1"/>
    <property type="match status" value="1"/>
</dbReference>
<proteinExistence type="inferred from homology"/>
<evidence type="ECO:0000256" key="1">
    <source>
        <dbReference type="ARBA" id="ARBA00009437"/>
    </source>
</evidence>
<dbReference type="CDD" id="cd05466">
    <property type="entry name" value="PBP2_LTTR_substrate"/>
    <property type="match status" value="1"/>
</dbReference>
<organism evidence="7 8">
    <name type="scientific">Streptomyces monticola</name>
    <dbReference type="NCBI Taxonomy" id="2666263"/>
    <lineage>
        <taxon>Bacteria</taxon>
        <taxon>Bacillati</taxon>
        <taxon>Actinomycetota</taxon>
        <taxon>Actinomycetes</taxon>
        <taxon>Kitasatosporales</taxon>
        <taxon>Streptomycetaceae</taxon>
        <taxon>Streptomyces</taxon>
    </lineage>
</organism>
<sequence length="318" mass="34645">MNIKHLSAFLAVAESRSFTQAAQLLGLAQPTVTTRIKSLEQSLETSLLDRTAGGACLTPAGRRLQRYARRIVHLSQLAKESVSDSVESPPSLVVGAGECVTTYRLLPLIEHLHLRHPALELTLRALDDDPVSLVRDEQVDCAFFIGPRTEPRAAAPTVNHRVLRPERLALVAHPAHPLTGVPIGSARDLSGHTLACAHRCNGYQRAFEEELTAAGAQPGGVLGLGSVDAVKRSVGEGIGMALLPEVTVAEELRLGRLRRIAWRPAFKVYAQCVWRRGLDDDTLFRTVLTTARQVMTEQDGYEDSHPDDRMQPALRAAG</sequence>
<dbReference type="PANTHER" id="PTHR30126:SF40">
    <property type="entry name" value="HTH-TYPE TRANSCRIPTIONAL REGULATOR GLTR"/>
    <property type="match status" value="1"/>
</dbReference>
<keyword evidence="4" id="KW-0804">Transcription</keyword>
<evidence type="ECO:0000256" key="2">
    <source>
        <dbReference type="ARBA" id="ARBA00023015"/>
    </source>
</evidence>
<evidence type="ECO:0000256" key="3">
    <source>
        <dbReference type="ARBA" id="ARBA00023125"/>
    </source>
</evidence>
<dbReference type="Gene3D" id="3.40.190.290">
    <property type="match status" value="1"/>
</dbReference>
<dbReference type="SUPFAM" id="SSF53850">
    <property type="entry name" value="Periplasmic binding protein-like II"/>
    <property type="match status" value="1"/>
</dbReference>
<dbReference type="Proteomes" id="UP001596523">
    <property type="component" value="Unassembled WGS sequence"/>
</dbReference>
<dbReference type="PANTHER" id="PTHR30126">
    <property type="entry name" value="HTH-TYPE TRANSCRIPTIONAL REGULATOR"/>
    <property type="match status" value="1"/>
</dbReference>
<dbReference type="InterPro" id="IPR000847">
    <property type="entry name" value="LysR_HTH_N"/>
</dbReference>
<feature type="region of interest" description="Disordered" evidence="5">
    <location>
        <begin position="297"/>
        <end position="318"/>
    </location>
</feature>
<accession>A0ABW2JVN3</accession>
<evidence type="ECO:0000256" key="5">
    <source>
        <dbReference type="SAM" id="MobiDB-lite"/>
    </source>
</evidence>
<dbReference type="EMBL" id="JBHTCF010000020">
    <property type="protein sequence ID" value="MFC7309271.1"/>
    <property type="molecule type" value="Genomic_DNA"/>
</dbReference>
<comment type="caution">
    <text evidence="7">The sequence shown here is derived from an EMBL/GenBank/DDBJ whole genome shotgun (WGS) entry which is preliminary data.</text>
</comment>
<name>A0ABW2JVN3_9ACTN</name>
<keyword evidence="2" id="KW-0805">Transcription regulation</keyword>
<evidence type="ECO:0000259" key="6">
    <source>
        <dbReference type="PROSITE" id="PS50931"/>
    </source>
</evidence>
<feature type="domain" description="HTH lysR-type" evidence="6">
    <location>
        <begin position="1"/>
        <end position="58"/>
    </location>
</feature>